<dbReference type="EMBL" id="CP032100">
    <property type="protein sequence ID" value="AXX89367.1"/>
    <property type="molecule type" value="Genomic_DNA"/>
</dbReference>
<keyword evidence="1" id="KW-1133">Transmembrane helix</keyword>
<keyword evidence="3" id="KW-1185">Reference proteome</keyword>
<evidence type="ECO:0000313" key="2">
    <source>
        <dbReference type="EMBL" id="AXX89367.1"/>
    </source>
</evidence>
<dbReference type="Proteomes" id="UP000263040">
    <property type="component" value="Chromosome"/>
</dbReference>
<protein>
    <submittedName>
        <fullName evidence="2">Membrane protein</fullName>
    </submittedName>
</protein>
<evidence type="ECO:0000313" key="3">
    <source>
        <dbReference type="Proteomes" id="UP000263040"/>
    </source>
</evidence>
<feature type="transmembrane region" description="Helical" evidence="1">
    <location>
        <begin position="310"/>
        <end position="331"/>
    </location>
</feature>
<organism evidence="2 3">
    <name type="scientific">Arcobacter suis CECT 7833</name>
    <dbReference type="NCBI Taxonomy" id="663365"/>
    <lineage>
        <taxon>Bacteria</taxon>
        <taxon>Pseudomonadati</taxon>
        <taxon>Campylobacterota</taxon>
        <taxon>Epsilonproteobacteria</taxon>
        <taxon>Campylobacterales</taxon>
        <taxon>Arcobacteraceae</taxon>
        <taxon>Arcobacter</taxon>
    </lineage>
</organism>
<dbReference type="AlphaFoldDB" id="A0AAD0WQJ6"/>
<evidence type="ECO:0000256" key="1">
    <source>
        <dbReference type="SAM" id="Phobius"/>
    </source>
</evidence>
<feature type="transmembrane region" description="Helical" evidence="1">
    <location>
        <begin position="264"/>
        <end position="290"/>
    </location>
</feature>
<feature type="transmembrane region" description="Helical" evidence="1">
    <location>
        <begin position="238"/>
        <end position="255"/>
    </location>
</feature>
<gene>
    <name evidence="2" type="ORF">ASUIS_0876</name>
</gene>
<name>A0AAD0WQJ6_9BACT</name>
<sequence length="409" mass="48685">MKEFIKSFYKNNFVYNGTEKLSKLTIFFIILLDILIYSTLNLGIDFQTRVLNSPTVTFPYKCRDVINSTNIDDFNAYFYSKDSYNNYYYDDNYKEIKDSLIDNRCSISNTKIEEVKKEHDIKQLIIAQNELLNSENKINNELYYIKENYNTVLFEKLSSQNTDKSIIKDNLTTQNVKERYVTYEKELAKIQKEKEDFYKTFSESKSVKDLISYVNDNNVQINDDIEEANKAYSLKIELVTLLFLFPLVFGFFYLMKRYLLKEKYILYVMFKNIFIISLIPTFISIFSLIYEFLPKIFLEKLMQFFYELEIPFVVYYFVIIIFVFIFAFLIIKVQKRYKENNNKLKNNSISKVESYNKNICNSCGNSVDFKTMNFCPCCQNQLKIECRFCQHKTIKGLSYCSNCGQDISI</sequence>
<keyword evidence="1" id="KW-0812">Transmembrane</keyword>
<feature type="transmembrane region" description="Helical" evidence="1">
    <location>
        <begin position="21"/>
        <end position="40"/>
    </location>
</feature>
<accession>A0AAD0WQJ6</accession>
<dbReference type="RefSeq" id="WP_118885922.1">
    <property type="nucleotide sequence ID" value="NZ_CP032100.1"/>
</dbReference>
<proteinExistence type="predicted"/>
<reference evidence="2 3" key="1">
    <citation type="submission" date="2018-08" db="EMBL/GenBank/DDBJ databases">
        <title>Complete genome of the Arcobacter suis type strain LMG 26152.</title>
        <authorList>
            <person name="Miller W.G."/>
            <person name="Yee E."/>
            <person name="Bono J.L."/>
        </authorList>
    </citation>
    <scope>NUCLEOTIDE SEQUENCE [LARGE SCALE GENOMIC DNA]</scope>
    <source>
        <strain evidence="2 3">CECT 7833</strain>
    </source>
</reference>
<keyword evidence="1" id="KW-0472">Membrane</keyword>
<dbReference type="KEGG" id="asui:ASUIS_0876"/>